<dbReference type="PANTHER" id="PTHR13966">
    <property type="entry name" value="ENDONUCLEASE RELATED"/>
    <property type="match status" value="1"/>
</dbReference>
<dbReference type="InterPro" id="IPR044925">
    <property type="entry name" value="His-Me_finger_sf"/>
</dbReference>
<feature type="domain" description="DNA/RNA non-specific endonuclease/pyrophosphatase/phosphodiesterase" evidence="4">
    <location>
        <begin position="422"/>
        <end position="656"/>
    </location>
</feature>
<evidence type="ECO:0008006" key="7">
    <source>
        <dbReference type="Google" id="ProtNLM"/>
    </source>
</evidence>
<dbReference type="Proteomes" id="UP000027647">
    <property type="component" value="Unassembled WGS sequence"/>
</dbReference>
<dbReference type="AlphaFoldDB" id="A0A074MAP3"/>
<dbReference type="OrthoDB" id="9811262at2"/>
<feature type="domain" description="ENPP1-3/EXOG-like endonuclease/phosphodiesterase" evidence="3">
    <location>
        <begin position="423"/>
        <end position="617"/>
    </location>
</feature>
<proteinExistence type="predicted"/>
<evidence type="ECO:0000259" key="4">
    <source>
        <dbReference type="SMART" id="SM00892"/>
    </source>
</evidence>
<sequence>MDREVKESLSQLEAMQNNGWADHARKQLKRKSAASRLLKGVAQEQMDAVLRQTDPERSGDAFPAFDDDVFIAEAVIRTENRPPLIVRGGAVEVEDADLPQSDFGPDIVAKIRKSEAWLPSVGRIEFRNHDMDWGGTGWIIGEDEKKPGHLLVATNRHVAKIVARRSHRGGGVYLFSPFGGIRYGSQIDFNEELGARAQEALAAKIVTYTYLASDAASDVAIGRIEMPDDWPEDRAIKPLPLAEKPVEDDEPIAVIGYPARDTRVPQSVAHMERYFEGIYDVKRYSPGLAMSGGEGDRMRYDATTTGGSSGSPVFSLDQQAVVGLHFQGIFGRHNSAVKVQTLKDILAGKVTSVLLGDLPNRNIPEGLTELADKERAAEYFEGRGGYDADFLGEKVPWPALPEGAFDLATPSDATPERPHELRYQHFGVQYCASRKSPVVTAVNIDGARSRRLKRTRDRWYFDMRIPREIQIGQDDYSNVACDRGHLVKREDPNWGDAQTVERANFDTFHYPNASPQHLGLNRSQSQWRGLEDYILGSARTHDFKASVFTGPILDGNVVEEEGVTIPLEFWKVVVMMTADDEGADGGADGAEGSAMRLHATAYLLSQGQLIHTMLADRAQNESVEGFEFGEYKTFQLAIADLEEATGFDFGPLRDADPMRAGLSAMKEFPAGAAMYNAIDDFSQLVL</sequence>
<feature type="active site" description="Proton acceptor" evidence="1">
    <location>
        <position position="485"/>
    </location>
</feature>
<dbReference type="eggNOG" id="COG3591">
    <property type="taxonomic scope" value="Bacteria"/>
</dbReference>
<dbReference type="GO" id="GO:0016787">
    <property type="term" value="F:hydrolase activity"/>
    <property type="evidence" value="ECO:0007669"/>
    <property type="project" value="InterPro"/>
</dbReference>
<keyword evidence="6" id="KW-1185">Reference proteome</keyword>
<dbReference type="eggNOG" id="COG1864">
    <property type="taxonomic scope" value="Bacteria"/>
</dbReference>
<dbReference type="GO" id="GO:0046872">
    <property type="term" value="F:metal ion binding"/>
    <property type="evidence" value="ECO:0007669"/>
    <property type="project" value="UniProtKB-KW"/>
</dbReference>
<protein>
    <recommendedName>
        <fullName evidence="7">Nuclease</fullName>
    </recommendedName>
</protein>
<dbReference type="InterPro" id="IPR044929">
    <property type="entry name" value="DNA/RNA_non-sp_Endonuclease_sf"/>
</dbReference>
<organism evidence="5 6">
    <name type="scientific">Erythrobacter longus</name>
    <dbReference type="NCBI Taxonomy" id="1044"/>
    <lineage>
        <taxon>Bacteria</taxon>
        <taxon>Pseudomonadati</taxon>
        <taxon>Pseudomonadota</taxon>
        <taxon>Alphaproteobacteria</taxon>
        <taxon>Sphingomonadales</taxon>
        <taxon>Erythrobacteraceae</taxon>
        <taxon>Erythrobacter/Porphyrobacter group</taxon>
        <taxon>Erythrobacter</taxon>
    </lineage>
</organism>
<evidence type="ECO:0000259" key="3">
    <source>
        <dbReference type="SMART" id="SM00477"/>
    </source>
</evidence>
<evidence type="ECO:0000313" key="6">
    <source>
        <dbReference type="Proteomes" id="UP000027647"/>
    </source>
</evidence>
<dbReference type="InterPro" id="IPR043504">
    <property type="entry name" value="Peptidase_S1_PA_chymotrypsin"/>
</dbReference>
<dbReference type="Pfam" id="PF01223">
    <property type="entry name" value="Endonuclease_NS"/>
    <property type="match status" value="1"/>
</dbReference>
<dbReference type="Gene3D" id="3.40.570.10">
    <property type="entry name" value="Extracellular Endonuclease, subunit A"/>
    <property type="match status" value="1"/>
</dbReference>
<dbReference type="Pfam" id="PF13365">
    <property type="entry name" value="Trypsin_2"/>
    <property type="match status" value="1"/>
</dbReference>
<dbReference type="EMBL" id="JMIW01000007">
    <property type="protein sequence ID" value="KEO88908.1"/>
    <property type="molecule type" value="Genomic_DNA"/>
</dbReference>
<dbReference type="InterPro" id="IPR020821">
    <property type="entry name" value="ENPP1-3/EXOG-like_nuc-like"/>
</dbReference>
<dbReference type="InterPro" id="IPR009003">
    <property type="entry name" value="Peptidase_S1_PA"/>
</dbReference>
<dbReference type="GO" id="GO:0004519">
    <property type="term" value="F:endonuclease activity"/>
    <property type="evidence" value="ECO:0007669"/>
    <property type="project" value="TreeGrafter"/>
</dbReference>
<dbReference type="Gene3D" id="2.40.10.10">
    <property type="entry name" value="Trypsin-like serine proteases"/>
    <property type="match status" value="2"/>
</dbReference>
<dbReference type="SUPFAM" id="SSF54060">
    <property type="entry name" value="His-Me finger endonucleases"/>
    <property type="match status" value="1"/>
</dbReference>
<dbReference type="InterPro" id="IPR040255">
    <property type="entry name" value="Non-specific_endonuclease"/>
</dbReference>
<evidence type="ECO:0000256" key="2">
    <source>
        <dbReference type="PIRSR" id="PIRSR640255-2"/>
    </source>
</evidence>
<dbReference type="RefSeq" id="WP_051699315.1">
    <property type="nucleotide sequence ID" value="NZ_JMIW01000007.1"/>
</dbReference>
<dbReference type="CDD" id="cd00091">
    <property type="entry name" value="NUC"/>
    <property type="match status" value="1"/>
</dbReference>
<dbReference type="SUPFAM" id="SSF50494">
    <property type="entry name" value="Trypsin-like serine proteases"/>
    <property type="match status" value="1"/>
</dbReference>
<accession>A0A074MAP3</accession>
<name>A0A074MAP3_ERYLO</name>
<dbReference type="SMART" id="SM00477">
    <property type="entry name" value="NUC"/>
    <property type="match status" value="1"/>
</dbReference>
<dbReference type="SMART" id="SM00892">
    <property type="entry name" value="Endonuclease_NS"/>
    <property type="match status" value="1"/>
</dbReference>
<evidence type="ECO:0000313" key="5">
    <source>
        <dbReference type="EMBL" id="KEO88908.1"/>
    </source>
</evidence>
<dbReference type="GO" id="GO:0003676">
    <property type="term" value="F:nucleic acid binding"/>
    <property type="evidence" value="ECO:0007669"/>
    <property type="project" value="InterPro"/>
</dbReference>
<keyword evidence="2" id="KW-0479">Metal-binding</keyword>
<dbReference type="InterPro" id="IPR001604">
    <property type="entry name" value="Endo_G_ENPP1-like_dom"/>
</dbReference>
<dbReference type="STRING" id="1044.EH31_15870"/>
<dbReference type="PANTHER" id="PTHR13966:SF5">
    <property type="entry name" value="ENDONUCLEASE G, MITOCHONDRIAL"/>
    <property type="match status" value="1"/>
</dbReference>
<gene>
    <name evidence="5" type="ORF">EH31_15870</name>
</gene>
<evidence type="ECO:0000256" key="1">
    <source>
        <dbReference type="PIRSR" id="PIRSR640255-1"/>
    </source>
</evidence>
<comment type="caution">
    <text evidence="5">The sequence shown here is derived from an EMBL/GenBank/DDBJ whole genome shotgun (WGS) entry which is preliminary data.</text>
</comment>
<reference evidence="5 6" key="1">
    <citation type="submission" date="2014-04" db="EMBL/GenBank/DDBJ databases">
        <title>A comprehensive comparison of genomes of Erythrobacter spp. strains.</title>
        <authorList>
            <person name="Zheng Q."/>
        </authorList>
    </citation>
    <scope>NUCLEOTIDE SEQUENCE [LARGE SCALE GENOMIC DNA]</scope>
    <source>
        <strain evidence="5 6">DSM 6997</strain>
    </source>
</reference>
<feature type="binding site" evidence="2">
    <location>
        <position position="521"/>
    </location>
    <ligand>
        <name>Mg(2+)</name>
        <dbReference type="ChEBI" id="CHEBI:18420"/>
        <note>catalytic</note>
    </ligand>
</feature>